<reference evidence="1" key="1">
    <citation type="journal article" date="2014" name="Front. Microbiol.">
        <title>High frequency of phylogenetically diverse reductive dehalogenase-homologous genes in deep subseafloor sedimentary metagenomes.</title>
        <authorList>
            <person name="Kawai M."/>
            <person name="Futagami T."/>
            <person name="Toyoda A."/>
            <person name="Takaki Y."/>
            <person name="Nishi S."/>
            <person name="Hori S."/>
            <person name="Arai W."/>
            <person name="Tsubouchi T."/>
            <person name="Morono Y."/>
            <person name="Uchiyama I."/>
            <person name="Ito T."/>
            <person name="Fujiyama A."/>
            <person name="Inagaki F."/>
            <person name="Takami H."/>
        </authorList>
    </citation>
    <scope>NUCLEOTIDE SEQUENCE</scope>
    <source>
        <strain evidence="1">Expedition CK06-06</strain>
    </source>
</reference>
<evidence type="ECO:0000313" key="1">
    <source>
        <dbReference type="EMBL" id="GAH83451.1"/>
    </source>
</evidence>
<dbReference type="AlphaFoldDB" id="X1IM22"/>
<gene>
    <name evidence="1" type="ORF">S03H2_66770</name>
</gene>
<proteinExistence type="predicted"/>
<comment type="caution">
    <text evidence="1">The sequence shown here is derived from an EMBL/GenBank/DDBJ whole genome shotgun (WGS) entry which is preliminary data.</text>
</comment>
<dbReference type="EMBL" id="BARU01043635">
    <property type="protein sequence ID" value="GAH83451.1"/>
    <property type="molecule type" value="Genomic_DNA"/>
</dbReference>
<protein>
    <submittedName>
        <fullName evidence="1">Uncharacterized protein</fullName>
    </submittedName>
</protein>
<feature type="non-terminal residue" evidence="1">
    <location>
        <position position="71"/>
    </location>
</feature>
<sequence>MNKEFQLSPFLHIINGEGVTKDYSILYNSLSLGSVIVHKNIANFFSSLKNKKIINIDSISKELSILKEKES</sequence>
<name>X1IM22_9ZZZZ</name>
<organism evidence="1">
    <name type="scientific">marine sediment metagenome</name>
    <dbReference type="NCBI Taxonomy" id="412755"/>
    <lineage>
        <taxon>unclassified sequences</taxon>
        <taxon>metagenomes</taxon>
        <taxon>ecological metagenomes</taxon>
    </lineage>
</organism>
<accession>X1IM22</accession>